<evidence type="ECO:0000256" key="1">
    <source>
        <dbReference type="ARBA" id="ARBA00001933"/>
    </source>
</evidence>
<dbReference type="InterPro" id="IPR015422">
    <property type="entry name" value="PyrdxlP-dep_Trfase_small"/>
</dbReference>
<dbReference type="InterPro" id="IPR015421">
    <property type="entry name" value="PyrdxlP-dep_Trfase_major"/>
</dbReference>
<dbReference type="EMBL" id="CP008941">
    <property type="protein sequence ID" value="AIK96138.1"/>
    <property type="molecule type" value="Genomic_DNA"/>
</dbReference>
<dbReference type="InterPro" id="IPR015424">
    <property type="entry name" value="PyrdxlP-dep_Trfase"/>
</dbReference>
<dbReference type="OrthoDB" id="9801834at2"/>
<comment type="similarity">
    <text evidence="8">Belongs to the class-III pyridoxal-phosphate-dependent aminotransferase family.</text>
</comment>
<protein>
    <recommendedName>
        <fullName evidence="3">ornithine aminotransferase</fullName>
        <ecNumber evidence="3">2.6.1.13</ecNumber>
    </recommendedName>
    <alternativeName>
        <fullName evidence="7">Ornithine--oxo-acid aminotransferase</fullName>
    </alternativeName>
</protein>
<evidence type="ECO:0000256" key="7">
    <source>
        <dbReference type="ARBA" id="ARBA00030587"/>
    </source>
</evidence>
<comment type="cofactor">
    <cofactor evidence="1">
        <name>pyridoxal 5'-phosphate</name>
        <dbReference type="ChEBI" id="CHEBI:597326"/>
    </cofactor>
</comment>
<dbReference type="FunFam" id="3.40.640.10:FF:000011">
    <property type="entry name" value="Ornithine aminotransferase"/>
    <property type="match status" value="1"/>
</dbReference>
<evidence type="ECO:0000256" key="8">
    <source>
        <dbReference type="RuleBase" id="RU003560"/>
    </source>
</evidence>
<proteinExistence type="inferred from homology"/>
<dbReference type="PIRSF" id="PIRSF000521">
    <property type="entry name" value="Transaminase_4ab_Lys_Orn"/>
    <property type="match status" value="1"/>
</dbReference>
<sequence>MMESQDYMDLEDRWGAHNYHPLPVVLCRGEGVWLWDVTGKKYLDMMSAYSAVSHGHSHPRLVSTMIDQVNRLAMCSRAYHNDVMPRFLETVCKMTGMDRMLPMNTGAEAVETAIKAVRRWGYQVKGIPTDQAEIIVTSQNFHGRTIGIISFSSDKDYQKGFGPFLAGFKSVPFGDAIALEKAITPNTCAVLTEPIQGEAGIVMPPKGWLKQVSAICKKNNVMLVVDEVQSGLGRTGKILACEHEDVSPDAVILGKALGGGLFPVSGVAGKRHLMDVFNPGSHGSTFGGNPLGAAIAIKALELLEEDQLCERSQEMGAYLTKQLQSIDSKMVKDIRGIGLWIGLEINPKIAAARQICEKLAKLGVLSKETHETVVRLAPPLVITKEEIDWGINRIRQVLTES</sequence>
<dbReference type="GO" id="GO:0055129">
    <property type="term" value="P:L-proline biosynthetic process"/>
    <property type="evidence" value="ECO:0007669"/>
    <property type="project" value="UniProtKB-UniPathway"/>
</dbReference>
<dbReference type="HOGENOM" id="CLU_016922_10_3_5"/>
<dbReference type="AlphaFoldDB" id="A0A077AWX9"/>
<dbReference type="Pfam" id="PF00202">
    <property type="entry name" value="Aminotran_3"/>
    <property type="match status" value="1"/>
</dbReference>
<dbReference type="Gene3D" id="3.40.640.10">
    <property type="entry name" value="Type I PLP-dependent aspartate aminotransferase-like (Major domain)"/>
    <property type="match status" value="1"/>
</dbReference>
<dbReference type="NCBIfam" id="TIGR01885">
    <property type="entry name" value="Orn_aminotrans"/>
    <property type="match status" value="1"/>
</dbReference>
<dbReference type="eggNOG" id="COG4992">
    <property type="taxonomic scope" value="Bacteria"/>
</dbReference>
<name>A0A077AWX9_9PROT</name>
<keyword evidence="5 9" id="KW-0808">Transferase</keyword>
<evidence type="ECO:0000256" key="6">
    <source>
        <dbReference type="ARBA" id="ARBA00022898"/>
    </source>
</evidence>
<dbReference type="InterPro" id="IPR005814">
    <property type="entry name" value="Aminotrans_3"/>
</dbReference>
<dbReference type="UniPathway" id="UPA00098">
    <property type="reaction ID" value="UER00358"/>
</dbReference>
<evidence type="ECO:0000313" key="10">
    <source>
        <dbReference type="Proteomes" id="UP000028926"/>
    </source>
</evidence>
<dbReference type="Proteomes" id="UP000028926">
    <property type="component" value="Chromosome"/>
</dbReference>
<gene>
    <name evidence="9" type="primary">rocD</name>
    <name evidence="9" type="ORF">ID47_04340</name>
</gene>
<dbReference type="EC" id="2.6.1.13" evidence="3"/>
<dbReference type="KEGG" id="paca:ID47_04340"/>
<accession>A0A077AWX9</accession>
<dbReference type="CDD" id="cd00610">
    <property type="entry name" value="OAT_like"/>
    <property type="match status" value="1"/>
</dbReference>
<dbReference type="GO" id="GO:0004587">
    <property type="term" value="F:ornithine aminotransferase activity"/>
    <property type="evidence" value="ECO:0007669"/>
    <property type="project" value="UniProtKB-EC"/>
</dbReference>
<dbReference type="PROSITE" id="PS00600">
    <property type="entry name" value="AA_TRANSFER_CLASS_3"/>
    <property type="match status" value="1"/>
</dbReference>
<organism evidence="9 10">
    <name type="scientific">Candidatus Odyssella acanthamoebae</name>
    <dbReference type="NCBI Taxonomy" id="91604"/>
    <lineage>
        <taxon>Bacteria</taxon>
        <taxon>Pseudomonadati</taxon>
        <taxon>Pseudomonadota</taxon>
        <taxon>Alphaproteobacteria</taxon>
        <taxon>Holosporales</taxon>
        <taxon>Candidatus Paracaedibacteraceae</taxon>
        <taxon>Candidatus Odyssella</taxon>
    </lineage>
</organism>
<evidence type="ECO:0000256" key="2">
    <source>
        <dbReference type="ARBA" id="ARBA00004998"/>
    </source>
</evidence>
<dbReference type="InterPro" id="IPR049704">
    <property type="entry name" value="Aminotrans_3_PPA_site"/>
</dbReference>
<dbReference type="GO" id="GO:0042802">
    <property type="term" value="F:identical protein binding"/>
    <property type="evidence" value="ECO:0007669"/>
    <property type="project" value="TreeGrafter"/>
</dbReference>
<keyword evidence="10" id="KW-1185">Reference proteome</keyword>
<evidence type="ECO:0000313" key="9">
    <source>
        <dbReference type="EMBL" id="AIK96138.1"/>
    </source>
</evidence>
<dbReference type="InterPro" id="IPR010164">
    <property type="entry name" value="Orn_aminotrans"/>
</dbReference>
<comment type="pathway">
    <text evidence="2">Amino-acid biosynthesis; L-proline biosynthesis; L-glutamate 5-semialdehyde from L-ornithine: step 1/1.</text>
</comment>
<evidence type="ECO:0000256" key="5">
    <source>
        <dbReference type="ARBA" id="ARBA00022679"/>
    </source>
</evidence>
<dbReference type="Gene3D" id="3.90.1150.10">
    <property type="entry name" value="Aspartate Aminotransferase, domain 1"/>
    <property type="match status" value="1"/>
</dbReference>
<dbReference type="InterPro" id="IPR050103">
    <property type="entry name" value="Class-III_PLP-dep_AT"/>
</dbReference>
<dbReference type="GO" id="GO:0030170">
    <property type="term" value="F:pyridoxal phosphate binding"/>
    <property type="evidence" value="ECO:0007669"/>
    <property type="project" value="InterPro"/>
</dbReference>
<evidence type="ECO:0000256" key="3">
    <source>
        <dbReference type="ARBA" id="ARBA00012924"/>
    </source>
</evidence>
<dbReference type="SUPFAM" id="SSF53383">
    <property type="entry name" value="PLP-dependent transferases"/>
    <property type="match status" value="1"/>
</dbReference>
<evidence type="ECO:0000256" key="4">
    <source>
        <dbReference type="ARBA" id="ARBA00022576"/>
    </source>
</evidence>
<keyword evidence="4 9" id="KW-0032">Aminotransferase</keyword>
<reference evidence="9 10" key="1">
    <citation type="submission" date="2014-07" db="EMBL/GenBank/DDBJ databases">
        <title>Comparative genomic insights into amoeba endosymbionts belonging to the families of Holosporaceae and Candidatus Midichloriaceae within Rickettsiales.</title>
        <authorList>
            <person name="Wang Z."/>
            <person name="Wu M."/>
        </authorList>
    </citation>
    <scope>NUCLEOTIDE SEQUENCE [LARGE SCALE GENOMIC DNA]</scope>
    <source>
        <strain evidence="9">PRA3</strain>
    </source>
</reference>
<dbReference type="PANTHER" id="PTHR11986">
    <property type="entry name" value="AMINOTRANSFERASE CLASS III"/>
    <property type="match status" value="1"/>
</dbReference>
<dbReference type="PANTHER" id="PTHR11986:SF18">
    <property type="entry name" value="ORNITHINE AMINOTRANSFERASE, MITOCHONDRIAL"/>
    <property type="match status" value="1"/>
</dbReference>
<keyword evidence="6 8" id="KW-0663">Pyridoxal phosphate</keyword>
<dbReference type="STRING" id="91604.ID47_04340"/>